<comment type="caution">
    <text evidence="1">The sequence shown here is derived from an EMBL/GenBank/DDBJ whole genome shotgun (WGS) entry which is preliminary data.</text>
</comment>
<proteinExistence type="predicted"/>
<sequence>MVQLKVIPKEEPVDVFYVFQYLYGAVKRVSAGKTHIGTYTFQYLYGAVKSKNSRFKASEIKIFQYLYGAVKRIIISPLSGL</sequence>
<accession>A0ABN0EAW2</accession>
<name>A0ABN0EAW2_9FLAO</name>
<protein>
    <submittedName>
        <fullName evidence="1">Uncharacterized protein</fullName>
    </submittedName>
</protein>
<evidence type="ECO:0000313" key="1">
    <source>
        <dbReference type="EMBL" id="EHO09871.1"/>
    </source>
</evidence>
<evidence type="ECO:0000313" key="2">
    <source>
        <dbReference type="Proteomes" id="UP000005402"/>
    </source>
</evidence>
<reference evidence="1" key="1">
    <citation type="submission" date="2012-07" db="EMBL/GenBank/DDBJ databases">
        <title>The Genome Sequence of Myroides odoratimimus CCUG 10230.</title>
        <authorList>
            <consortium name="The Broad Institute Genome Sequencing Platform"/>
            <person name="Earl A."/>
            <person name="Ward D."/>
            <person name="Feldgarden M."/>
            <person name="Gevers D."/>
            <person name="Huys G."/>
            <person name="Walker B."/>
            <person name="Young S.K."/>
            <person name="Zeng Q."/>
            <person name="Gargeya S."/>
            <person name="Fitzgerald M."/>
            <person name="Haas B."/>
            <person name="Abouelleil A."/>
            <person name="Alvarado L."/>
            <person name="Arachchi H.M."/>
            <person name="Berlin A.M."/>
            <person name="Chapman S.B."/>
            <person name="Goldberg J."/>
            <person name="Griggs A."/>
            <person name="Gujja S."/>
            <person name="Hansen M."/>
            <person name="Howarth C."/>
            <person name="Imamovic A."/>
            <person name="Larimer J."/>
            <person name="McCowen C."/>
            <person name="Montmayeur A."/>
            <person name="Murphy C."/>
            <person name="Neiman D."/>
            <person name="Pearson M."/>
            <person name="Priest M."/>
            <person name="Roberts A."/>
            <person name="Saif S."/>
            <person name="Shea T."/>
            <person name="Sisk P."/>
            <person name="Sykes S."/>
            <person name="Wortman J."/>
            <person name="Nusbaum C."/>
            <person name="Birren B."/>
        </authorList>
    </citation>
    <scope>NUCLEOTIDE SEQUENCE [LARGE SCALE GENOMIC DNA]</scope>
    <source>
        <strain evidence="1">CCUG 10230</strain>
    </source>
</reference>
<dbReference type="EMBL" id="AGEC02000021">
    <property type="protein sequence ID" value="EHO09871.1"/>
    <property type="molecule type" value="Genomic_DNA"/>
</dbReference>
<organism evidence="1 2">
    <name type="scientific">Myroides odoratimimus CCUG 10230</name>
    <dbReference type="NCBI Taxonomy" id="883150"/>
    <lineage>
        <taxon>Bacteria</taxon>
        <taxon>Pseudomonadati</taxon>
        <taxon>Bacteroidota</taxon>
        <taxon>Flavobacteriia</taxon>
        <taxon>Flavobacteriales</taxon>
        <taxon>Flavobacteriaceae</taxon>
        <taxon>Myroides</taxon>
    </lineage>
</organism>
<keyword evidence="2" id="KW-1185">Reference proteome</keyword>
<dbReference type="Proteomes" id="UP000005402">
    <property type="component" value="Unassembled WGS sequence"/>
</dbReference>
<gene>
    <name evidence="1" type="ORF">HMPREF9712_01580</name>
</gene>